<keyword evidence="1" id="KW-0812">Transmembrane</keyword>
<evidence type="ECO:0000256" key="1">
    <source>
        <dbReference type="SAM" id="Phobius"/>
    </source>
</evidence>
<feature type="transmembrane region" description="Helical" evidence="1">
    <location>
        <begin position="37"/>
        <end position="59"/>
    </location>
</feature>
<accession>A0A8D8Z043</accession>
<feature type="transmembrane region" description="Helical" evidence="1">
    <location>
        <begin position="6"/>
        <end position="25"/>
    </location>
</feature>
<keyword evidence="1" id="KW-0472">Membrane</keyword>
<protein>
    <submittedName>
        <fullName evidence="2">Uncharacterized protein</fullName>
    </submittedName>
</protein>
<proteinExistence type="predicted"/>
<dbReference type="EMBL" id="HBUF01407020">
    <property type="protein sequence ID" value="CAG6738272.1"/>
    <property type="molecule type" value="Transcribed_RNA"/>
</dbReference>
<dbReference type="EMBL" id="HBUF01252320">
    <property type="protein sequence ID" value="CAG6680479.1"/>
    <property type="molecule type" value="Transcribed_RNA"/>
</dbReference>
<feature type="transmembrane region" description="Helical" evidence="1">
    <location>
        <begin position="99"/>
        <end position="122"/>
    </location>
</feature>
<sequence>MLRNLNHVSMFAFHAIGLAIFRNFVKRRKTNAKPVMLFFGIMIILVTSISVSIAEITMLRTLECAQSIPLHRTHLISCFLINQAIQKQGSFLLVLLEEVVFNLPIISTLLGYLLVQQSLVLCQLRKCFRMVAIIAMTRSFL</sequence>
<reference evidence="2" key="1">
    <citation type="submission" date="2021-05" db="EMBL/GenBank/DDBJ databases">
        <authorList>
            <person name="Alioto T."/>
            <person name="Alioto T."/>
            <person name="Gomez Garrido J."/>
        </authorList>
    </citation>
    <scope>NUCLEOTIDE SEQUENCE</scope>
</reference>
<name>A0A8D8Z043_9HEMI</name>
<evidence type="ECO:0000313" key="2">
    <source>
        <dbReference type="EMBL" id="CAG6738272.1"/>
    </source>
</evidence>
<dbReference type="AlphaFoldDB" id="A0A8D8Z043"/>
<organism evidence="2">
    <name type="scientific">Cacopsylla melanoneura</name>
    <dbReference type="NCBI Taxonomy" id="428564"/>
    <lineage>
        <taxon>Eukaryota</taxon>
        <taxon>Metazoa</taxon>
        <taxon>Ecdysozoa</taxon>
        <taxon>Arthropoda</taxon>
        <taxon>Hexapoda</taxon>
        <taxon>Insecta</taxon>
        <taxon>Pterygota</taxon>
        <taxon>Neoptera</taxon>
        <taxon>Paraneoptera</taxon>
        <taxon>Hemiptera</taxon>
        <taxon>Sternorrhyncha</taxon>
        <taxon>Psylloidea</taxon>
        <taxon>Psyllidae</taxon>
        <taxon>Psyllinae</taxon>
        <taxon>Cacopsylla</taxon>
    </lineage>
</organism>
<keyword evidence="1" id="KW-1133">Transmembrane helix</keyword>